<proteinExistence type="predicted"/>
<dbReference type="InterPro" id="IPR010994">
    <property type="entry name" value="RuvA_2-like"/>
</dbReference>
<evidence type="ECO:0000313" key="2">
    <source>
        <dbReference type="EMBL" id="HDR52221.1"/>
    </source>
</evidence>
<dbReference type="SUPFAM" id="SSF47781">
    <property type="entry name" value="RuvA domain 2-like"/>
    <property type="match status" value="1"/>
</dbReference>
<dbReference type="PANTHER" id="PTHR30562">
    <property type="entry name" value="UVRC/OXIDOREDUCTASE"/>
    <property type="match status" value="1"/>
</dbReference>
<name>A0A831PRQ9_9BACT</name>
<comment type="caution">
    <text evidence="2">The sequence shown here is derived from an EMBL/GenBank/DDBJ whole genome shotgun (WGS) entry which is preliminary data.</text>
</comment>
<dbReference type="GO" id="GO:0009381">
    <property type="term" value="F:excinuclease ABC activity"/>
    <property type="evidence" value="ECO:0007669"/>
    <property type="project" value="InterPro"/>
</dbReference>
<dbReference type="PROSITE" id="PS50165">
    <property type="entry name" value="UVRC"/>
    <property type="match status" value="1"/>
</dbReference>
<dbReference type="EMBL" id="DSDK01000633">
    <property type="protein sequence ID" value="HDR52221.1"/>
    <property type="molecule type" value="Genomic_DNA"/>
</dbReference>
<evidence type="ECO:0000259" key="1">
    <source>
        <dbReference type="PROSITE" id="PS50165"/>
    </source>
</evidence>
<dbReference type="Gene3D" id="1.10.150.20">
    <property type="entry name" value="5' to 3' exonuclease, C-terminal subdomain"/>
    <property type="match status" value="1"/>
</dbReference>
<dbReference type="Pfam" id="PF14520">
    <property type="entry name" value="HHH_5"/>
    <property type="match status" value="1"/>
</dbReference>
<dbReference type="InterPro" id="IPR038476">
    <property type="entry name" value="UvrC_RNase_H_dom_sf"/>
</dbReference>
<feature type="non-terminal residue" evidence="2">
    <location>
        <position position="1"/>
    </location>
</feature>
<dbReference type="Proteomes" id="UP000886047">
    <property type="component" value="Unassembled WGS sequence"/>
</dbReference>
<dbReference type="GO" id="GO:0006974">
    <property type="term" value="P:DNA damage response"/>
    <property type="evidence" value="ECO:0007669"/>
    <property type="project" value="TreeGrafter"/>
</dbReference>
<feature type="domain" description="UvrC family homology region profile" evidence="1">
    <location>
        <begin position="2"/>
        <end position="30"/>
    </location>
</feature>
<dbReference type="GO" id="GO:0009380">
    <property type="term" value="C:excinuclease repair complex"/>
    <property type="evidence" value="ECO:0007669"/>
    <property type="project" value="TreeGrafter"/>
</dbReference>
<dbReference type="Pfam" id="PF08459">
    <property type="entry name" value="UvrC_RNaseH_dom"/>
    <property type="match status" value="1"/>
</dbReference>
<dbReference type="PANTHER" id="PTHR30562:SF1">
    <property type="entry name" value="UVRABC SYSTEM PROTEIN C"/>
    <property type="match status" value="1"/>
</dbReference>
<reference evidence="2" key="1">
    <citation type="journal article" date="2020" name="mSystems">
        <title>Genome- and Community-Level Interaction Insights into Carbon Utilization and Element Cycling Functions of Hydrothermarchaeota in Hydrothermal Sediment.</title>
        <authorList>
            <person name="Zhou Z."/>
            <person name="Liu Y."/>
            <person name="Xu W."/>
            <person name="Pan J."/>
            <person name="Luo Z.H."/>
            <person name="Li M."/>
        </authorList>
    </citation>
    <scope>NUCLEOTIDE SEQUENCE [LARGE SCALE GENOMIC DNA]</scope>
    <source>
        <strain evidence="2">SpSt-1217</strain>
    </source>
</reference>
<gene>
    <name evidence="2" type="ORF">ENN90_11480</name>
</gene>
<dbReference type="InterPro" id="IPR050066">
    <property type="entry name" value="UvrABC_protein_C"/>
</dbReference>
<dbReference type="InterPro" id="IPR001162">
    <property type="entry name" value="UvrC_RNase_H_dom"/>
</dbReference>
<sequence>KRLAEEKKEMPQLIVIDGGKGQLSSAVSALQKLNLRGEIAIIGIAKKLEEIYFPDDSVPLYINKNSETLKIIQQLRDEAHRFGIAFHRNKRSKNISTSELNQIKGIGDKTARKLLQDFKSVKNIKEADKELIVKSIGTSKGRLVYHYFHPTG</sequence>
<accession>A0A831PRQ9</accession>
<organism evidence="2">
    <name type="scientific">Mariniphaga anaerophila</name>
    <dbReference type="NCBI Taxonomy" id="1484053"/>
    <lineage>
        <taxon>Bacteria</taxon>
        <taxon>Pseudomonadati</taxon>
        <taxon>Bacteroidota</taxon>
        <taxon>Bacteroidia</taxon>
        <taxon>Marinilabiliales</taxon>
        <taxon>Prolixibacteraceae</taxon>
        <taxon>Mariniphaga</taxon>
    </lineage>
</organism>
<protein>
    <submittedName>
        <fullName evidence="2">Excinuclease ABC subunit C</fullName>
    </submittedName>
</protein>
<dbReference type="Gene3D" id="3.30.420.340">
    <property type="entry name" value="UvrC, RNAse H endonuclease domain"/>
    <property type="match status" value="1"/>
</dbReference>
<dbReference type="AlphaFoldDB" id="A0A831PRQ9"/>